<organism evidence="1">
    <name type="scientific">Guillardia theta (strain CCMP2712)</name>
    <name type="common">Cryptophyte</name>
    <dbReference type="NCBI Taxonomy" id="905079"/>
    <lineage>
        <taxon>Eukaryota</taxon>
        <taxon>Cryptophyceae</taxon>
        <taxon>Pyrenomonadales</taxon>
        <taxon>Geminigeraceae</taxon>
        <taxon>Guillardia</taxon>
    </lineage>
</organism>
<accession>L1JDZ2</accession>
<dbReference type="Proteomes" id="UP000011087">
    <property type="component" value="Unassembled WGS sequence"/>
</dbReference>
<evidence type="ECO:0000313" key="2">
    <source>
        <dbReference type="EnsemblProtists" id="EKX46537"/>
    </source>
</evidence>
<dbReference type="GeneID" id="17303073"/>
<protein>
    <submittedName>
        <fullName evidence="1 2">Uncharacterized protein</fullName>
    </submittedName>
</protein>
<dbReference type="AlphaFoldDB" id="L1JDZ2"/>
<gene>
    <name evidence="1" type="ORF">GUITHDRAFT_152396</name>
</gene>
<sequence>MQNLGFMAAALAVVGVCLLTVGISRGAIRQSNSIVELQRGFRRQSRLQALDFDTVTVGPYGNYDAQTWYFHPNGMSRDQDAVIYQGITNQNQEEGRLVPWDWNDVIYQQTGDAPPVEGRLVPWDWDDVMYQDVVSESSQQNANTIPQDNEVMSK</sequence>
<name>L1JDZ2_GUITC</name>
<dbReference type="KEGG" id="gtt:GUITHDRAFT_152396"/>
<reference evidence="1 3" key="1">
    <citation type="journal article" date="2012" name="Nature">
        <title>Algal genomes reveal evolutionary mosaicism and the fate of nucleomorphs.</title>
        <authorList>
            <consortium name="DOE Joint Genome Institute"/>
            <person name="Curtis B.A."/>
            <person name="Tanifuji G."/>
            <person name="Burki F."/>
            <person name="Gruber A."/>
            <person name="Irimia M."/>
            <person name="Maruyama S."/>
            <person name="Arias M.C."/>
            <person name="Ball S.G."/>
            <person name="Gile G.H."/>
            <person name="Hirakawa Y."/>
            <person name="Hopkins J.F."/>
            <person name="Kuo A."/>
            <person name="Rensing S.A."/>
            <person name="Schmutz J."/>
            <person name="Symeonidi A."/>
            <person name="Elias M."/>
            <person name="Eveleigh R.J."/>
            <person name="Herman E.K."/>
            <person name="Klute M.J."/>
            <person name="Nakayama T."/>
            <person name="Obornik M."/>
            <person name="Reyes-Prieto A."/>
            <person name="Armbrust E.V."/>
            <person name="Aves S.J."/>
            <person name="Beiko R.G."/>
            <person name="Coutinho P."/>
            <person name="Dacks J.B."/>
            <person name="Durnford D.G."/>
            <person name="Fast N.M."/>
            <person name="Green B.R."/>
            <person name="Grisdale C.J."/>
            <person name="Hempel F."/>
            <person name="Henrissat B."/>
            <person name="Hoppner M.P."/>
            <person name="Ishida K."/>
            <person name="Kim E."/>
            <person name="Koreny L."/>
            <person name="Kroth P.G."/>
            <person name="Liu Y."/>
            <person name="Malik S.B."/>
            <person name="Maier U.G."/>
            <person name="McRose D."/>
            <person name="Mock T."/>
            <person name="Neilson J.A."/>
            <person name="Onodera N.T."/>
            <person name="Poole A.M."/>
            <person name="Pritham E.J."/>
            <person name="Richards T.A."/>
            <person name="Rocap G."/>
            <person name="Roy S.W."/>
            <person name="Sarai C."/>
            <person name="Schaack S."/>
            <person name="Shirato S."/>
            <person name="Slamovits C.H."/>
            <person name="Spencer D.F."/>
            <person name="Suzuki S."/>
            <person name="Worden A.Z."/>
            <person name="Zauner S."/>
            <person name="Barry K."/>
            <person name="Bell C."/>
            <person name="Bharti A.K."/>
            <person name="Crow J.A."/>
            <person name="Grimwood J."/>
            <person name="Kramer R."/>
            <person name="Lindquist E."/>
            <person name="Lucas S."/>
            <person name="Salamov A."/>
            <person name="McFadden G.I."/>
            <person name="Lane C.E."/>
            <person name="Keeling P.J."/>
            <person name="Gray M.W."/>
            <person name="Grigoriev I.V."/>
            <person name="Archibald J.M."/>
        </authorList>
    </citation>
    <scope>NUCLEOTIDE SEQUENCE</scope>
    <source>
        <strain evidence="1 3">CCMP2712</strain>
    </source>
</reference>
<dbReference type="HOGENOM" id="CLU_1707628_0_0_1"/>
<dbReference type="OrthoDB" id="10561614at2759"/>
<reference evidence="3" key="2">
    <citation type="submission" date="2012-11" db="EMBL/GenBank/DDBJ databases">
        <authorList>
            <person name="Kuo A."/>
            <person name="Curtis B.A."/>
            <person name="Tanifuji G."/>
            <person name="Burki F."/>
            <person name="Gruber A."/>
            <person name="Irimia M."/>
            <person name="Maruyama S."/>
            <person name="Arias M.C."/>
            <person name="Ball S.G."/>
            <person name="Gile G.H."/>
            <person name="Hirakawa Y."/>
            <person name="Hopkins J.F."/>
            <person name="Rensing S.A."/>
            <person name="Schmutz J."/>
            <person name="Symeonidi A."/>
            <person name="Elias M."/>
            <person name="Eveleigh R.J."/>
            <person name="Herman E.K."/>
            <person name="Klute M.J."/>
            <person name="Nakayama T."/>
            <person name="Obornik M."/>
            <person name="Reyes-Prieto A."/>
            <person name="Armbrust E.V."/>
            <person name="Aves S.J."/>
            <person name="Beiko R.G."/>
            <person name="Coutinho P."/>
            <person name="Dacks J.B."/>
            <person name="Durnford D.G."/>
            <person name="Fast N.M."/>
            <person name="Green B.R."/>
            <person name="Grisdale C."/>
            <person name="Hempe F."/>
            <person name="Henrissat B."/>
            <person name="Hoppner M.P."/>
            <person name="Ishida K.-I."/>
            <person name="Kim E."/>
            <person name="Koreny L."/>
            <person name="Kroth P.G."/>
            <person name="Liu Y."/>
            <person name="Malik S.-B."/>
            <person name="Maier U.G."/>
            <person name="McRose D."/>
            <person name="Mock T."/>
            <person name="Neilson J.A."/>
            <person name="Onodera N.T."/>
            <person name="Poole A.M."/>
            <person name="Pritham E.J."/>
            <person name="Richards T.A."/>
            <person name="Rocap G."/>
            <person name="Roy S.W."/>
            <person name="Sarai C."/>
            <person name="Schaack S."/>
            <person name="Shirato S."/>
            <person name="Slamovits C.H."/>
            <person name="Spencer D.F."/>
            <person name="Suzuki S."/>
            <person name="Worden A.Z."/>
            <person name="Zauner S."/>
            <person name="Barry K."/>
            <person name="Bell C."/>
            <person name="Bharti A.K."/>
            <person name="Crow J.A."/>
            <person name="Grimwood J."/>
            <person name="Kramer R."/>
            <person name="Lindquist E."/>
            <person name="Lucas S."/>
            <person name="Salamov A."/>
            <person name="McFadden G.I."/>
            <person name="Lane C.E."/>
            <person name="Keeling P.J."/>
            <person name="Gray M.W."/>
            <person name="Grigoriev I.V."/>
            <person name="Archibald J.M."/>
        </authorList>
    </citation>
    <scope>NUCLEOTIDE SEQUENCE</scope>
    <source>
        <strain evidence="3">CCMP2712</strain>
    </source>
</reference>
<dbReference type="RefSeq" id="XP_005833517.1">
    <property type="nucleotide sequence ID" value="XM_005833460.1"/>
</dbReference>
<evidence type="ECO:0000313" key="3">
    <source>
        <dbReference type="Proteomes" id="UP000011087"/>
    </source>
</evidence>
<dbReference type="EnsemblProtists" id="EKX46537">
    <property type="protein sequence ID" value="EKX46537"/>
    <property type="gene ID" value="GUITHDRAFT_152396"/>
</dbReference>
<dbReference type="EMBL" id="JH992994">
    <property type="protein sequence ID" value="EKX46537.1"/>
    <property type="molecule type" value="Genomic_DNA"/>
</dbReference>
<dbReference type="PaxDb" id="55529-EKX46537"/>
<keyword evidence="3" id="KW-1185">Reference proteome</keyword>
<reference evidence="2" key="3">
    <citation type="submission" date="2015-06" db="UniProtKB">
        <authorList>
            <consortium name="EnsemblProtists"/>
        </authorList>
    </citation>
    <scope>IDENTIFICATION</scope>
</reference>
<proteinExistence type="predicted"/>
<evidence type="ECO:0000313" key="1">
    <source>
        <dbReference type="EMBL" id="EKX46537.1"/>
    </source>
</evidence>